<dbReference type="EMBL" id="JW870428">
    <property type="protein sequence ID" value="AFP02946.1"/>
    <property type="molecule type" value="mRNA"/>
</dbReference>
<evidence type="ECO:0000256" key="2">
    <source>
        <dbReference type="ARBA" id="ARBA00022525"/>
    </source>
</evidence>
<evidence type="ECO:0000256" key="3">
    <source>
        <dbReference type="ARBA" id="ARBA00022729"/>
    </source>
</evidence>
<feature type="chain" id="PRO_5004779063" evidence="5">
    <location>
        <begin position="23"/>
        <end position="461"/>
    </location>
</feature>
<dbReference type="InterPro" id="IPR056861">
    <property type="entry name" value="HMCN1-like_VWA"/>
</dbReference>
<accession>V9KW95</accession>
<comment type="subcellular location">
    <subcellularLocation>
        <location evidence="1">Secreted</location>
    </subcellularLocation>
</comment>
<dbReference type="InterPro" id="IPR052577">
    <property type="entry name" value="VWA7"/>
</dbReference>
<evidence type="ECO:0000256" key="1">
    <source>
        <dbReference type="ARBA" id="ARBA00004613"/>
    </source>
</evidence>
<evidence type="ECO:0000256" key="4">
    <source>
        <dbReference type="SAM" id="MobiDB-lite"/>
    </source>
</evidence>
<evidence type="ECO:0000313" key="8">
    <source>
        <dbReference type="EMBL" id="AFP02946.1"/>
    </source>
</evidence>
<dbReference type="Pfam" id="PF25106">
    <property type="entry name" value="VWA_4"/>
    <property type="match status" value="1"/>
</dbReference>
<feature type="signal peptide" evidence="5">
    <location>
        <begin position="1"/>
        <end position="22"/>
    </location>
</feature>
<dbReference type="AlphaFoldDB" id="V9KW95"/>
<feature type="compositionally biased region" description="Basic and acidic residues" evidence="4">
    <location>
        <begin position="446"/>
        <end position="461"/>
    </location>
</feature>
<keyword evidence="2" id="KW-0964">Secreted</keyword>
<dbReference type="Pfam" id="PF25107">
    <property type="entry name" value="VWA7_N"/>
    <property type="match status" value="1"/>
</dbReference>
<evidence type="ECO:0000259" key="6">
    <source>
        <dbReference type="Pfam" id="PF25106"/>
    </source>
</evidence>
<dbReference type="SUPFAM" id="SSF53300">
    <property type="entry name" value="vWA-like"/>
    <property type="match status" value="1"/>
</dbReference>
<evidence type="ECO:0000259" key="7">
    <source>
        <dbReference type="Pfam" id="PF25107"/>
    </source>
</evidence>
<reference evidence="8" key="1">
    <citation type="journal article" date="2014" name="Nature">
        <title>Elephant shark genome provides unique insights into gnathostome evolution.</title>
        <authorList>
            <consortium name="International Elephant Shark Genome Sequencing Consortium"/>
            <person name="Venkatesh B."/>
            <person name="Lee A.P."/>
            <person name="Ravi V."/>
            <person name="Maurya A.K."/>
            <person name="Lian M.M."/>
            <person name="Swann J.B."/>
            <person name="Ohta Y."/>
            <person name="Flajnik M.F."/>
            <person name="Sutoh Y."/>
            <person name="Kasahara M."/>
            <person name="Hoon S."/>
            <person name="Gangu V."/>
            <person name="Roy S.W."/>
            <person name="Irimia M."/>
            <person name="Korzh V."/>
            <person name="Kondrychyn I."/>
            <person name="Lim Z.W."/>
            <person name="Tay B.H."/>
            <person name="Tohari S."/>
            <person name="Kong K.W."/>
            <person name="Ho S."/>
            <person name="Lorente-Galdos B."/>
            <person name="Quilez J."/>
            <person name="Marques-Bonet T."/>
            <person name="Raney B.J."/>
            <person name="Ingham P.W."/>
            <person name="Tay A."/>
            <person name="Hillier L.W."/>
            <person name="Minx P."/>
            <person name="Boehm T."/>
            <person name="Wilson R.K."/>
            <person name="Brenner S."/>
            <person name="Warren W.C."/>
        </authorList>
    </citation>
    <scope>NUCLEOTIDE SEQUENCE</scope>
    <source>
        <tissue evidence="8">Liver</tissue>
    </source>
</reference>
<feature type="region of interest" description="Disordered" evidence="4">
    <location>
        <begin position="240"/>
        <end position="267"/>
    </location>
</feature>
<organism evidence="8">
    <name type="scientific">Callorhinchus milii</name>
    <name type="common">Ghost shark</name>
    <dbReference type="NCBI Taxonomy" id="7868"/>
    <lineage>
        <taxon>Eukaryota</taxon>
        <taxon>Metazoa</taxon>
        <taxon>Chordata</taxon>
        <taxon>Craniata</taxon>
        <taxon>Vertebrata</taxon>
        <taxon>Chondrichthyes</taxon>
        <taxon>Holocephali</taxon>
        <taxon>Chimaeriformes</taxon>
        <taxon>Callorhinchidae</taxon>
        <taxon>Callorhinchus</taxon>
    </lineage>
</organism>
<name>V9KW95_CALMI</name>
<protein>
    <submittedName>
        <fullName evidence="8">Protein G7c-like protein</fullName>
    </submittedName>
</protein>
<feature type="domain" description="Hemicentin-1-like von Willebrand factor A" evidence="6">
    <location>
        <begin position="308"/>
        <end position="446"/>
    </location>
</feature>
<dbReference type="InterPro" id="IPR036465">
    <property type="entry name" value="vWFA_dom_sf"/>
</dbReference>
<dbReference type="InterPro" id="IPR056862">
    <property type="entry name" value="VWA7_N"/>
</dbReference>
<feature type="domain" description="VWA7 N-terminal" evidence="7">
    <location>
        <begin position="71"/>
        <end position="297"/>
    </location>
</feature>
<keyword evidence="3 5" id="KW-0732">Signal</keyword>
<dbReference type="PANTHER" id="PTHR14905:SF18">
    <property type="entry name" value="VON WILLEBRAND FACTOR A DOMAIN-CONTAINING 10, TANDEM DUPLICATE 1-RELATED"/>
    <property type="match status" value="1"/>
</dbReference>
<evidence type="ECO:0000256" key="5">
    <source>
        <dbReference type="SAM" id="SignalP"/>
    </source>
</evidence>
<sequence length="461" mass="49512">MTPAGRLCLCLCLCLSPPAVRGFFPILKTSSVTHSTITRNAVLRVTRQVFQDIPNSMGKVLPPPSARDPPLTEEGLFRAHYGAGVSARGYKRAIALLVGANAGVDVLYALSPRRHFDSETLSAGQDTVRRLQRSVIASIARGHYNTALRHMGSLLHTLQDFYSHSNWVELGNTTPNEAIIKGGKMGNVAGGDVATCGTCESSERCENNILNDTIRGKILTTGYFGFNAFSKPRGKCSHGGSLDLTSPLGRGGRGGINKDEASSPHGHLHPQAALLATEATVQALGRVRRAVGDRSFLKFLKLSSPSYVCFVVDTTGSMREDIEAIKQQTLSIINSHRGTPREPSLYTLVPFSDPGFGPVYQTSDPDKFIEDVEGLSASGGGDVAEMSLSALRIALTSSPSLSDIFVFTDAPAKDKHLENSVRALIQRTQCRVSFLMSHGVGGRGRRGIDRKSTPSEIGRAH</sequence>
<feature type="region of interest" description="Disordered" evidence="4">
    <location>
        <begin position="442"/>
        <end position="461"/>
    </location>
</feature>
<dbReference type="Gene3D" id="3.40.50.410">
    <property type="entry name" value="von Willebrand factor, type A domain"/>
    <property type="match status" value="1"/>
</dbReference>
<feature type="non-terminal residue" evidence="8">
    <location>
        <position position="461"/>
    </location>
</feature>
<proteinExistence type="evidence at transcript level"/>
<dbReference type="PANTHER" id="PTHR14905">
    <property type="entry name" value="NG37"/>
    <property type="match status" value="1"/>
</dbReference>